<reference evidence="3" key="1">
    <citation type="submission" date="2022-11" db="UniProtKB">
        <authorList>
            <consortium name="WormBaseParasite"/>
        </authorList>
    </citation>
    <scope>IDENTIFICATION</scope>
</reference>
<dbReference type="WBParaSite" id="PSAMB.scaffold244size65234.g3773.t1">
    <property type="protein sequence ID" value="PSAMB.scaffold244size65234.g3773.t1"/>
    <property type="gene ID" value="PSAMB.scaffold244size65234.g3773"/>
</dbReference>
<evidence type="ECO:0000313" key="3">
    <source>
        <dbReference type="WBParaSite" id="PSAMB.scaffold244size65234.g3773.t1"/>
    </source>
</evidence>
<protein>
    <submittedName>
        <fullName evidence="3">Uncharacterized protein</fullName>
    </submittedName>
</protein>
<proteinExistence type="predicted"/>
<accession>A0A914VV62</accession>
<evidence type="ECO:0000256" key="1">
    <source>
        <dbReference type="SAM" id="MobiDB-lite"/>
    </source>
</evidence>
<keyword evidence="2" id="KW-1185">Reference proteome</keyword>
<feature type="region of interest" description="Disordered" evidence="1">
    <location>
        <begin position="1"/>
        <end position="33"/>
    </location>
</feature>
<dbReference type="Proteomes" id="UP000887566">
    <property type="component" value="Unplaced"/>
</dbReference>
<name>A0A914VV62_9BILA</name>
<organism evidence="2 3">
    <name type="scientific">Plectus sambesii</name>
    <dbReference type="NCBI Taxonomy" id="2011161"/>
    <lineage>
        <taxon>Eukaryota</taxon>
        <taxon>Metazoa</taxon>
        <taxon>Ecdysozoa</taxon>
        <taxon>Nematoda</taxon>
        <taxon>Chromadorea</taxon>
        <taxon>Plectida</taxon>
        <taxon>Plectina</taxon>
        <taxon>Plectoidea</taxon>
        <taxon>Plectidae</taxon>
        <taxon>Plectus</taxon>
    </lineage>
</organism>
<sequence length="114" mass="12912">MPPHAVSNGNYRFSADRPARVRRTAAEETRKEEYELRGKTRAVPILGARLAGGDASGSALSQKFAFISRIGMSRLPIARYTFIRARRLETTAAVRWTMGGYPFHRPKQSRKRFT</sequence>
<dbReference type="AlphaFoldDB" id="A0A914VV62"/>
<evidence type="ECO:0000313" key="2">
    <source>
        <dbReference type="Proteomes" id="UP000887566"/>
    </source>
</evidence>
<feature type="compositionally biased region" description="Basic and acidic residues" evidence="1">
    <location>
        <begin position="14"/>
        <end position="33"/>
    </location>
</feature>